<comment type="caution">
    <text evidence="6">The sequence shown here is derived from an EMBL/GenBank/DDBJ whole genome shotgun (WGS) entry which is preliminary data.</text>
</comment>
<protein>
    <submittedName>
        <fullName evidence="6">Transcriptional regulator, TetR family</fullName>
    </submittedName>
</protein>
<dbReference type="PROSITE" id="PS50977">
    <property type="entry name" value="HTH_TETR_2"/>
    <property type="match status" value="1"/>
</dbReference>
<dbReference type="InterPro" id="IPR009057">
    <property type="entry name" value="Homeodomain-like_sf"/>
</dbReference>
<evidence type="ECO:0000259" key="5">
    <source>
        <dbReference type="PROSITE" id="PS50977"/>
    </source>
</evidence>
<keyword evidence="1" id="KW-0805">Transcription regulation</keyword>
<accession>A0A0D8BDE7</accession>
<dbReference type="EMBL" id="JYFN01000027">
    <property type="protein sequence ID" value="KJE22095.1"/>
    <property type="molecule type" value="Genomic_DNA"/>
</dbReference>
<evidence type="ECO:0000256" key="3">
    <source>
        <dbReference type="ARBA" id="ARBA00023163"/>
    </source>
</evidence>
<dbReference type="RefSeq" id="WP_052681186.1">
    <property type="nucleotide sequence ID" value="NZ_JYFN01000027.1"/>
</dbReference>
<dbReference type="PROSITE" id="PS01081">
    <property type="entry name" value="HTH_TETR_1"/>
    <property type="match status" value="1"/>
</dbReference>
<keyword evidence="3" id="KW-0804">Transcription</keyword>
<evidence type="ECO:0000256" key="1">
    <source>
        <dbReference type="ARBA" id="ARBA00023015"/>
    </source>
</evidence>
<dbReference type="OrthoDB" id="8688418at2"/>
<dbReference type="InterPro" id="IPR001647">
    <property type="entry name" value="HTH_TetR"/>
</dbReference>
<evidence type="ECO:0000313" key="6">
    <source>
        <dbReference type="EMBL" id="KJE22095.1"/>
    </source>
</evidence>
<dbReference type="PANTHER" id="PTHR30055">
    <property type="entry name" value="HTH-TYPE TRANSCRIPTIONAL REGULATOR RUTR"/>
    <property type="match status" value="1"/>
</dbReference>
<dbReference type="Gene3D" id="1.10.357.10">
    <property type="entry name" value="Tetracycline Repressor, domain 2"/>
    <property type="match status" value="1"/>
</dbReference>
<dbReference type="InterPro" id="IPR041347">
    <property type="entry name" value="MftR_C"/>
</dbReference>
<evidence type="ECO:0000256" key="4">
    <source>
        <dbReference type="PROSITE-ProRule" id="PRU00335"/>
    </source>
</evidence>
<reference evidence="6 7" key="2">
    <citation type="journal article" date="2016" name="Genome Announc.">
        <title>Permanent Draft Genome Sequences for Two Variants of Frankia sp. Strain CpI1, the First Frankia Strain Isolated from Root Nodules of Comptonia peregrina.</title>
        <authorList>
            <person name="Oshone R."/>
            <person name="Hurst S.G.IV."/>
            <person name="Abebe-Akele F."/>
            <person name="Simpson S."/>
            <person name="Morris K."/>
            <person name="Thomas W.K."/>
            <person name="Tisa L.S."/>
        </authorList>
    </citation>
    <scope>NUCLEOTIDE SEQUENCE [LARGE SCALE GENOMIC DNA]</scope>
    <source>
        <strain evidence="7">CpI1-S</strain>
    </source>
</reference>
<dbReference type="AlphaFoldDB" id="A0A0D8BDE7"/>
<evidence type="ECO:0000256" key="2">
    <source>
        <dbReference type="ARBA" id="ARBA00023125"/>
    </source>
</evidence>
<keyword evidence="7" id="KW-1185">Reference proteome</keyword>
<dbReference type="PANTHER" id="PTHR30055:SF234">
    <property type="entry name" value="HTH-TYPE TRANSCRIPTIONAL REGULATOR BETI"/>
    <property type="match status" value="1"/>
</dbReference>
<dbReference type="InterPro" id="IPR050109">
    <property type="entry name" value="HTH-type_TetR-like_transc_reg"/>
</dbReference>
<dbReference type="Pfam" id="PF00440">
    <property type="entry name" value="TetR_N"/>
    <property type="match status" value="1"/>
</dbReference>
<dbReference type="PRINTS" id="PR00455">
    <property type="entry name" value="HTHTETR"/>
</dbReference>
<organism evidence="6 7">
    <name type="scientific">Frankia torreyi</name>
    <dbReference type="NCBI Taxonomy" id="1856"/>
    <lineage>
        <taxon>Bacteria</taxon>
        <taxon>Bacillati</taxon>
        <taxon>Actinomycetota</taxon>
        <taxon>Actinomycetes</taxon>
        <taxon>Frankiales</taxon>
        <taxon>Frankiaceae</taxon>
        <taxon>Frankia</taxon>
    </lineage>
</organism>
<keyword evidence="2 4" id="KW-0238">DNA-binding</keyword>
<reference evidence="7" key="1">
    <citation type="submission" date="2015-02" db="EMBL/GenBank/DDBJ databases">
        <title>Draft Genome of Frankia sp. CpI1-S.</title>
        <authorList>
            <person name="Oshone R.T."/>
            <person name="Ngom M."/>
            <person name="Ghodhbane-Gtari F."/>
            <person name="Gtari M."/>
            <person name="Morris K."/>
            <person name="Thomas K."/>
            <person name="Sen A."/>
            <person name="Tisa L.S."/>
        </authorList>
    </citation>
    <scope>NUCLEOTIDE SEQUENCE [LARGE SCALE GENOMIC DNA]</scope>
    <source>
        <strain evidence="7">CpI1-S</strain>
    </source>
</reference>
<name>A0A0D8BDE7_9ACTN</name>
<dbReference type="SUPFAM" id="SSF46689">
    <property type="entry name" value="Homeodomain-like"/>
    <property type="match status" value="1"/>
</dbReference>
<gene>
    <name evidence="6" type="ORF">FF36_03526</name>
</gene>
<dbReference type="Proteomes" id="UP000032545">
    <property type="component" value="Unassembled WGS sequence"/>
</dbReference>
<dbReference type="Gene3D" id="1.10.10.60">
    <property type="entry name" value="Homeodomain-like"/>
    <property type="match status" value="1"/>
</dbReference>
<sequence>MAGASNGSRGAGRPRVTSPEAVEQVAIQLLLREGYANVSVDQIAAAAGVGRTTFFRYFPSKAAVVWSAFDHTNRRLAELLARADGACPPMTAVREAVVGSTRDAVDTRGVWLERFQLLDTSSALRASAAEHWETWRATVAAFIAQRIGAASQDVVPAAIAGAIQGAYIAELRGWLLLTTTTDDLLERLRRSLTTVGDALEALTAPPPIPSAG</sequence>
<dbReference type="Pfam" id="PF17754">
    <property type="entry name" value="TetR_C_14"/>
    <property type="match status" value="1"/>
</dbReference>
<feature type="DNA-binding region" description="H-T-H motif" evidence="4">
    <location>
        <begin position="39"/>
        <end position="58"/>
    </location>
</feature>
<dbReference type="GO" id="GO:0000976">
    <property type="term" value="F:transcription cis-regulatory region binding"/>
    <property type="evidence" value="ECO:0007669"/>
    <property type="project" value="TreeGrafter"/>
</dbReference>
<proteinExistence type="predicted"/>
<dbReference type="InterPro" id="IPR023772">
    <property type="entry name" value="DNA-bd_HTH_TetR-type_CS"/>
</dbReference>
<feature type="domain" description="HTH tetR-type" evidence="5">
    <location>
        <begin position="16"/>
        <end position="76"/>
    </location>
</feature>
<evidence type="ECO:0000313" key="7">
    <source>
        <dbReference type="Proteomes" id="UP000032545"/>
    </source>
</evidence>
<dbReference type="GO" id="GO:0003700">
    <property type="term" value="F:DNA-binding transcription factor activity"/>
    <property type="evidence" value="ECO:0007669"/>
    <property type="project" value="TreeGrafter"/>
</dbReference>
<dbReference type="PATRIC" id="fig|1502723.3.peg.2969"/>